<dbReference type="OrthoDB" id="249606at2"/>
<feature type="compositionally biased region" description="Basic and acidic residues" evidence="1">
    <location>
        <begin position="162"/>
        <end position="173"/>
    </location>
</feature>
<keyword evidence="2" id="KW-0472">Membrane</keyword>
<dbReference type="PROSITE" id="PS50006">
    <property type="entry name" value="FHA_DOMAIN"/>
    <property type="match status" value="1"/>
</dbReference>
<dbReference type="InterPro" id="IPR000253">
    <property type="entry name" value="FHA_dom"/>
</dbReference>
<dbReference type="InterPro" id="IPR009003">
    <property type="entry name" value="Peptidase_S1_PA"/>
</dbReference>
<feature type="transmembrane region" description="Helical" evidence="2">
    <location>
        <begin position="116"/>
        <end position="138"/>
    </location>
</feature>
<feature type="domain" description="FHA" evidence="3">
    <location>
        <begin position="12"/>
        <end position="61"/>
    </location>
</feature>
<dbReference type="EMBL" id="PUIA01000057">
    <property type="protein sequence ID" value="PQO27333.1"/>
    <property type="molecule type" value="Genomic_DNA"/>
</dbReference>
<dbReference type="Proteomes" id="UP000240009">
    <property type="component" value="Unassembled WGS sequence"/>
</dbReference>
<evidence type="ECO:0000256" key="2">
    <source>
        <dbReference type="SAM" id="Phobius"/>
    </source>
</evidence>
<dbReference type="PANTHER" id="PTHR23308">
    <property type="entry name" value="NUCLEAR INHIBITOR OF PROTEIN PHOSPHATASE-1"/>
    <property type="match status" value="1"/>
</dbReference>
<dbReference type="SUPFAM" id="SSF50494">
    <property type="entry name" value="Trypsin-like serine proteases"/>
    <property type="match status" value="1"/>
</dbReference>
<name>A0A2S8F588_9BACT</name>
<dbReference type="Pfam" id="PF00498">
    <property type="entry name" value="FHA"/>
    <property type="match status" value="1"/>
</dbReference>
<organism evidence="4 5">
    <name type="scientific">Blastopirellula marina</name>
    <dbReference type="NCBI Taxonomy" id="124"/>
    <lineage>
        <taxon>Bacteria</taxon>
        <taxon>Pseudomonadati</taxon>
        <taxon>Planctomycetota</taxon>
        <taxon>Planctomycetia</taxon>
        <taxon>Pirellulales</taxon>
        <taxon>Pirellulaceae</taxon>
        <taxon>Blastopirellula</taxon>
    </lineage>
</organism>
<comment type="caution">
    <text evidence="4">The sequence shown here is derived from an EMBL/GenBank/DDBJ whole genome shotgun (WGS) entry which is preliminary data.</text>
</comment>
<dbReference type="Gene3D" id="2.60.200.20">
    <property type="match status" value="1"/>
</dbReference>
<reference evidence="4 5" key="1">
    <citation type="submission" date="2018-02" db="EMBL/GenBank/DDBJ databases">
        <title>Comparative genomes isolates from brazilian mangrove.</title>
        <authorList>
            <person name="Araujo J.E."/>
            <person name="Taketani R.G."/>
            <person name="Silva M.C.P."/>
            <person name="Loureco M.V."/>
            <person name="Andreote F.D."/>
        </authorList>
    </citation>
    <scope>NUCLEOTIDE SEQUENCE [LARGE SCALE GENOMIC DNA]</scope>
    <source>
        <strain evidence="4 5">HEX-2 MGV</strain>
    </source>
</reference>
<evidence type="ECO:0000313" key="4">
    <source>
        <dbReference type="EMBL" id="PQO27333.1"/>
    </source>
</evidence>
<dbReference type="InterPro" id="IPR008984">
    <property type="entry name" value="SMAD_FHA_dom_sf"/>
</dbReference>
<feature type="region of interest" description="Disordered" evidence="1">
    <location>
        <begin position="80"/>
        <end position="106"/>
    </location>
</feature>
<accession>A0A2S8F588</accession>
<keyword evidence="2" id="KW-0812">Transmembrane</keyword>
<proteinExistence type="predicted"/>
<dbReference type="InterPro" id="IPR050923">
    <property type="entry name" value="Cell_Proc_Reg/RNA_Proc"/>
</dbReference>
<sequence length="461" mass="50095">MVVERMGSKKVWIVGARDTCDIVIDEPTVSGEHCRLEFEDGRVFIEDLQSTNGTFINGERIYKKKQIHPDALVTLGRNVTMPMPSQLSSPKTPPPSPPEHSAATGNAEEAPFPAHLMIAGGIGATVLLLIILFAIMALSGSSKENPPVANNPGDVGLVEPSPDEKDLETKKPVVEPPENTTPPPKPKMQETAVQHSPEEAIYVLAVADENREQPYRIGTGIAIGPHSILTTGTAQTISELAKQRFPALMLLGPKKLTITQFVPHPTYVAAMKEGDGAEAKFHGIYSQVDMNDISADLKKTLEDAYRHFMVIAEKPHHYDVAIIHVQEALPYWLPLAETASLPPLSKLTLVGHGFDRVAPFMPPNSELPIEEKTVRIQSSVGEAGAEDNARLLIAKFDSLAPAVHLETNWNGSALLNSQGELVAIYSRLTPEMTLGSPPTGQTFDATVIADVMPFIRRFSKN</sequence>
<keyword evidence="2" id="KW-1133">Transmembrane helix</keyword>
<dbReference type="CDD" id="cd00060">
    <property type="entry name" value="FHA"/>
    <property type="match status" value="1"/>
</dbReference>
<evidence type="ECO:0000313" key="5">
    <source>
        <dbReference type="Proteomes" id="UP000240009"/>
    </source>
</evidence>
<protein>
    <recommendedName>
        <fullName evidence="3">FHA domain-containing protein</fullName>
    </recommendedName>
</protein>
<dbReference type="SMART" id="SM00240">
    <property type="entry name" value="FHA"/>
    <property type="match status" value="1"/>
</dbReference>
<evidence type="ECO:0000256" key="1">
    <source>
        <dbReference type="SAM" id="MobiDB-lite"/>
    </source>
</evidence>
<dbReference type="AlphaFoldDB" id="A0A2S8F588"/>
<gene>
    <name evidence="4" type="ORF">C5Y96_17470</name>
</gene>
<feature type="region of interest" description="Disordered" evidence="1">
    <location>
        <begin position="143"/>
        <end position="189"/>
    </location>
</feature>
<dbReference type="SUPFAM" id="SSF49879">
    <property type="entry name" value="SMAD/FHA domain"/>
    <property type="match status" value="1"/>
</dbReference>
<evidence type="ECO:0000259" key="3">
    <source>
        <dbReference type="PROSITE" id="PS50006"/>
    </source>
</evidence>